<dbReference type="InterPro" id="IPR019826">
    <property type="entry name" value="Carboxylesterase_B_AS"/>
</dbReference>
<dbReference type="Gene3D" id="3.40.50.1820">
    <property type="entry name" value="alpha/beta hydrolase"/>
    <property type="match status" value="1"/>
</dbReference>
<dbReference type="Proteomes" id="UP000776164">
    <property type="component" value="Unassembled WGS sequence"/>
</dbReference>
<dbReference type="PANTHER" id="PTHR11559">
    <property type="entry name" value="CARBOXYLESTERASE"/>
    <property type="match status" value="1"/>
</dbReference>
<evidence type="ECO:0000259" key="4">
    <source>
        <dbReference type="Pfam" id="PF00135"/>
    </source>
</evidence>
<protein>
    <recommendedName>
        <fullName evidence="3">Carboxylic ester hydrolase</fullName>
        <ecNumber evidence="3">3.1.1.-</ecNumber>
    </recommendedName>
</protein>
<accession>A0ABS2L8D5</accession>
<dbReference type="GO" id="GO:0016787">
    <property type="term" value="F:hydrolase activity"/>
    <property type="evidence" value="ECO:0007669"/>
    <property type="project" value="UniProtKB-KW"/>
</dbReference>
<dbReference type="PROSITE" id="PS00122">
    <property type="entry name" value="CARBOXYLESTERASE_B_1"/>
    <property type="match status" value="1"/>
</dbReference>
<keyword evidence="6" id="KW-1185">Reference proteome</keyword>
<organism evidence="5 6">
    <name type="scientific">Subtercola frigoramans</name>
    <dbReference type="NCBI Taxonomy" id="120298"/>
    <lineage>
        <taxon>Bacteria</taxon>
        <taxon>Bacillati</taxon>
        <taxon>Actinomycetota</taxon>
        <taxon>Actinomycetes</taxon>
        <taxon>Micrococcales</taxon>
        <taxon>Microbacteriaceae</taxon>
        <taxon>Subtercola</taxon>
    </lineage>
</organism>
<dbReference type="InterPro" id="IPR050309">
    <property type="entry name" value="Type-B_Carboxylest/Lipase"/>
</dbReference>
<reference evidence="5 6" key="1">
    <citation type="submission" date="2021-01" db="EMBL/GenBank/DDBJ databases">
        <title>Sequencing the genomes of 1000 actinobacteria strains.</title>
        <authorList>
            <person name="Klenk H.-P."/>
        </authorList>
    </citation>
    <scope>NUCLEOTIDE SEQUENCE [LARGE SCALE GENOMIC DNA]</scope>
    <source>
        <strain evidence="5 6">DSM 13057</strain>
    </source>
</reference>
<comment type="caution">
    <text evidence="5">The sequence shown here is derived from an EMBL/GenBank/DDBJ whole genome shotgun (WGS) entry which is preliminary data.</text>
</comment>
<name>A0ABS2L8D5_9MICO</name>
<dbReference type="EC" id="3.1.1.-" evidence="3"/>
<dbReference type="RefSeq" id="WP_205109665.1">
    <property type="nucleotide sequence ID" value="NZ_BAAAHT010000002.1"/>
</dbReference>
<sequence>MTTDALVIHTTHGPVRGFADGPVQVWKGIPFAAAPVGELRWRAPRVPLAWSEVRDATVFGNVCPQAANAVISLDPTAPHDEDCLNLNVWRSSGSTTGTDGTGETPGAGADSSGALVPVMVWVHGGAYVFGSSSQKLFDGASLVAGGEVILVTINYRLGGLGFLELSSLNSETEHFDTNLALRDVVLALEWVRDNIAAFGGDPKAVTLFGESAGGGIVTTLMTVPAAKGLFARAVAQSSPATSVYDEHRASTVASAFLEQLEVTPEQAVMLRDISVDRIVEASMAVFQKVPTTAPGTLAFAPVVDGDLVPEHPLTVFREGRAHAVPLIIGTNKDEAAMFTMMKSPLMPIQPDTIREMFNGIAAEHPEITLPSEAQIGSAYSGLSVKAEGMGVARDVGFRMPAVWIAEGQSVVAPVYLYRFDWATPMLRMLGIGATHATELPYLWGNLVSGPKDITFKLGGLRVGKTVSAHMQERWLAFAVTGTPHGLEGEPEWRSYTQGERSTLVIDRHDRVVDDLDGDLRKAWGDEVLSFL</sequence>
<keyword evidence="2 3" id="KW-0378">Hydrolase</keyword>
<proteinExistence type="inferred from homology"/>
<gene>
    <name evidence="5" type="ORF">JOE66_002345</name>
</gene>
<evidence type="ECO:0000256" key="2">
    <source>
        <dbReference type="ARBA" id="ARBA00022801"/>
    </source>
</evidence>
<comment type="similarity">
    <text evidence="1 3">Belongs to the type-B carboxylesterase/lipase family.</text>
</comment>
<evidence type="ECO:0000256" key="3">
    <source>
        <dbReference type="RuleBase" id="RU361235"/>
    </source>
</evidence>
<dbReference type="SUPFAM" id="SSF53474">
    <property type="entry name" value="alpha/beta-Hydrolases"/>
    <property type="match status" value="1"/>
</dbReference>
<dbReference type="Pfam" id="PF00135">
    <property type="entry name" value="COesterase"/>
    <property type="match status" value="1"/>
</dbReference>
<evidence type="ECO:0000256" key="1">
    <source>
        <dbReference type="ARBA" id="ARBA00005964"/>
    </source>
</evidence>
<feature type="domain" description="Carboxylesterase type B" evidence="4">
    <location>
        <begin position="6"/>
        <end position="510"/>
    </location>
</feature>
<evidence type="ECO:0000313" key="6">
    <source>
        <dbReference type="Proteomes" id="UP000776164"/>
    </source>
</evidence>
<dbReference type="InterPro" id="IPR002018">
    <property type="entry name" value="CarbesteraseB"/>
</dbReference>
<dbReference type="InterPro" id="IPR029058">
    <property type="entry name" value="AB_hydrolase_fold"/>
</dbReference>
<dbReference type="EMBL" id="JAFBBU010000001">
    <property type="protein sequence ID" value="MBM7472711.1"/>
    <property type="molecule type" value="Genomic_DNA"/>
</dbReference>
<evidence type="ECO:0000313" key="5">
    <source>
        <dbReference type="EMBL" id="MBM7472711.1"/>
    </source>
</evidence>